<organism evidence="1 2">
    <name type="scientific">Catharanthus roseus</name>
    <name type="common">Madagascar periwinkle</name>
    <name type="synonym">Vinca rosea</name>
    <dbReference type="NCBI Taxonomy" id="4058"/>
    <lineage>
        <taxon>Eukaryota</taxon>
        <taxon>Viridiplantae</taxon>
        <taxon>Streptophyta</taxon>
        <taxon>Embryophyta</taxon>
        <taxon>Tracheophyta</taxon>
        <taxon>Spermatophyta</taxon>
        <taxon>Magnoliopsida</taxon>
        <taxon>eudicotyledons</taxon>
        <taxon>Gunneridae</taxon>
        <taxon>Pentapetalae</taxon>
        <taxon>asterids</taxon>
        <taxon>lamiids</taxon>
        <taxon>Gentianales</taxon>
        <taxon>Apocynaceae</taxon>
        <taxon>Rauvolfioideae</taxon>
        <taxon>Vinceae</taxon>
        <taxon>Catharanthinae</taxon>
        <taxon>Catharanthus</taxon>
    </lineage>
</organism>
<reference evidence="2" key="1">
    <citation type="journal article" date="2023" name="Nat. Plants">
        <title>Single-cell RNA sequencing provides a high-resolution roadmap for understanding the multicellular compartmentation of specialized metabolism.</title>
        <authorList>
            <person name="Sun S."/>
            <person name="Shen X."/>
            <person name="Li Y."/>
            <person name="Li Y."/>
            <person name="Wang S."/>
            <person name="Li R."/>
            <person name="Zhang H."/>
            <person name="Shen G."/>
            <person name="Guo B."/>
            <person name="Wei J."/>
            <person name="Xu J."/>
            <person name="St-Pierre B."/>
            <person name="Chen S."/>
            <person name="Sun C."/>
        </authorList>
    </citation>
    <scope>NUCLEOTIDE SEQUENCE [LARGE SCALE GENOMIC DNA]</scope>
</reference>
<gene>
    <name evidence="1" type="ORF">M9H77_27385</name>
</gene>
<sequence>MGSRQAQTTTKTRQPLKEIQGAQIFLRPNFGAMAQQFGVQTKGVSVLEIHNDLEKQEQRMDGMKEHPSDPVTNAIMVVDNQGEIQTQLSIPCKKSASMETRVTSSRAKRIASAGNYDGLVASEAKGYAGGSSVSGRHVILTLKWLL</sequence>
<proteinExistence type="predicted"/>
<name>A0ACC0AF24_CATRO</name>
<comment type="caution">
    <text evidence="1">The sequence shown here is derived from an EMBL/GenBank/DDBJ whole genome shotgun (WGS) entry which is preliminary data.</text>
</comment>
<keyword evidence="2" id="KW-1185">Reference proteome</keyword>
<evidence type="ECO:0000313" key="2">
    <source>
        <dbReference type="Proteomes" id="UP001060085"/>
    </source>
</evidence>
<evidence type="ECO:0000313" key="1">
    <source>
        <dbReference type="EMBL" id="KAI5658592.1"/>
    </source>
</evidence>
<accession>A0ACC0AF24</accession>
<dbReference type="EMBL" id="CM044706">
    <property type="protein sequence ID" value="KAI5658592.1"/>
    <property type="molecule type" value="Genomic_DNA"/>
</dbReference>
<protein>
    <submittedName>
        <fullName evidence="1">Uncharacterized protein</fullName>
    </submittedName>
</protein>
<dbReference type="Proteomes" id="UP001060085">
    <property type="component" value="Linkage Group LG06"/>
</dbReference>